<feature type="compositionally biased region" description="Low complexity" evidence="2">
    <location>
        <begin position="112"/>
        <end position="122"/>
    </location>
</feature>
<feature type="compositionally biased region" description="Low complexity" evidence="2">
    <location>
        <begin position="78"/>
        <end position="103"/>
    </location>
</feature>
<feature type="coiled-coil region" evidence="1">
    <location>
        <begin position="237"/>
        <end position="264"/>
    </location>
</feature>
<evidence type="ECO:0000256" key="2">
    <source>
        <dbReference type="SAM" id="MobiDB-lite"/>
    </source>
</evidence>
<dbReference type="OrthoDB" id="354950at2759"/>
<evidence type="ECO:0000313" key="4">
    <source>
        <dbReference type="EMBL" id="CDJ60515.1"/>
    </source>
</evidence>
<dbReference type="EMBL" id="HG721868">
    <property type="protein sequence ID" value="CDJ60515.1"/>
    <property type="molecule type" value="Genomic_DNA"/>
</dbReference>
<accession>U6MFV1</accession>
<feature type="chain" id="PRO_5004675560" description="Transmembrane protein" evidence="3">
    <location>
        <begin position="38"/>
        <end position="1483"/>
    </location>
</feature>
<gene>
    <name evidence="4" type="ORF">EMWEY_00031430</name>
</gene>
<feature type="compositionally biased region" description="Low complexity" evidence="2">
    <location>
        <begin position="130"/>
        <end position="144"/>
    </location>
</feature>
<name>U6MFV1_EIMMA</name>
<dbReference type="RefSeq" id="XP_013337165.1">
    <property type="nucleotide sequence ID" value="XM_013481711.1"/>
</dbReference>
<evidence type="ECO:0000256" key="1">
    <source>
        <dbReference type="SAM" id="Coils"/>
    </source>
</evidence>
<feature type="signal peptide" evidence="3">
    <location>
        <begin position="1"/>
        <end position="37"/>
    </location>
</feature>
<dbReference type="VEuPathDB" id="ToxoDB:EMWEY_00031430"/>
<keyword evidence="1" id="KW-0175">Coiled coil</keyword>
<reference evidence="4" key="1">
    <citation type="submission" date="2013-10" db="EMBL/GenBank/DDBJ databases">
        <title>Genomic analysis of the causative agents of coccidiosis in chickens.</title>
        <authorList>
            <person name="Reid A.J."/>
            <person name="Blake D."/>
            <person name="Billington K."/>
            <person name="Browne H."/>
            <person name="Dunn M."/>
            <person name="Hung S."/>
            <person name="Kawahara F."/>
            <person name="Miranda-Saavedra D."/>
            <person name="Mourier T."/>
            <person name="Nagra H."/>
            <person name="Otto T.D."/>
            <person name="Rawlings N."/>
            <person name="Sanchez A."/>
            <person name="Sanders M."/>
            <person name="Subramaniam C."/>
            <person name="Tay Y."/>
            <person name="Dear P."/>
            <person name="Doerig C."/>
            <person name="Gruber A."/>
            <person name="Parkinson J."/>
            <person name="Shirley M."/>
            <person name="Wan K.L."/>
            <person name="Berriman M."/>
            <person name="Tomley F."/>
            <person name="Pain A."/>
        </authorList>
    </citation>
    <scope>NUCLEOTIDE SEQUENCE [LARGE SCALE GENOMIC DNA]</scope>
    <source>
        <strain evidence="4">Weybridge</strain>
    </source>
</reference>
<organism evidence="4 5">
    <name type="scientific">Eimeria maxima</name>
    <name type="common">Coccidian parasite</name>
    <dbReference type="NCBI Taxonomy" id="5804"/>
    <lineage>
        <taxon>Eukaryota</taxon>
        <taxon>Sar</taxon>
        <taxon>Alveolata</taxon>
        <taxon>Apicomplexa</taxon>
        <taxon>Conoidasida</taxon>
        <taxon>Coccidia</taxon>
        <taxon>Eucoccidiorida</taxon>
        <taxon>Eimeriorina</taxon>
        <taxon>Eimeriidae</taxon>
        <taxon>Eimeria</taxon>
    </lineage>
</organism>
<feature type="region of interest" description="Disordered" evidence="2">
    <location>
        <begin position="78"/>
        <end position="192"/>
    </location>
</feature>
<keyword evidence="5" id="KW-1185">Reference proteome</keyword>
<keyword evidence="3" id="KW-0732">Signal</keyword>
<evidence type="ECO:0000313" key="5">
    <source>
        <dbReference type="Proteomes" id="UP000030763"/>
    </source>
</evidence>
<protein>
    <recommendedName>
        <fullName evidence="6">Transmembrane protein</fullName>
    </recommendedName>
</protein>
<dbReference type="GeneID" id="25337129"/>
<feature type="compositionally biased region" description="Polar residues" evidence="2">
    <location>
        <begin position="151"/>
        <end position="166"/>
    </location>
</feature>
<proteinExistence type="predicted"/>
<sequence length="1483" mass="161708">MSPLGICGQPACWSIIFKAAAPLLFILCLLLPGGATALTLPQGSVRLQQETEGNDPHYGAAAADSTLPYLNVPLMQQNPQQQWQGQQDLQQLEQGQQAQQQQEQKQHELKQQEQAQHLLQQQERQDMQQRELQQQELQKQGQQEAPRYGLSTDTEGGSVSISTPSDDSFGRDYSISSEGSTEATVSDSSSRIRSVGLQVPAKPQEETPPQFQAVLVTLYSQLNEHLKTPYNPKTLPIHTAQKLLKQLQQLATAARNDAKETTARHISEVSQAADPRDAIAELQEAGLMRVSPPEVQETIAMLEDSLQSPRKFWWHQPRQRDRFLSRLYKRTKSLLSLGRSTKQAADAAKTIWGVSQTAHIEAREWDAFQTLLHLDVLGRTALEAALLGLYGLCRPFFLLRNNESFSCSSPGHNKAILSQLPFITLPEVAKLPLQTPPPVELRCSERERALALESLASPLEKSLQDVGRQALAFLPRGAIHQTPVLDKVSPPWALLRGGLYYSNAGGDILGRLAVFQQVVNALPFNYSQVQQLTATLAQILGTQNGTQAAWLLSIHHSANKPGFAPPLGDLVARTATALQAITGPAGRQTAAWARLQKGLQQIERGVVSAKEQQFVEKQLFKFAQLLEVHLLSSLEAVSLRAVALLICGLWAKEGDNPLDLSSSKPNARVHLLLRLLLNISLHLGTVVFVGFTNTRGGVAPVFAHPKEEIIHFLRSRKASRLQEQEKVALLERVFATVRPLDASSIEVELRCAFTQHRPTLQRILNAAASWLMDELELIREEAVVRTQGRGDLEHYTEIVTGVSLASLRLLRENDSPSAFAASAVDLYSLKGVGEEVAVATDFDDTCVSSGGWRIKGTGTYLGGVDPAFPRGTAYPGFGALLYLLSQGTRRWIGSQRRQVHVQQVLLHQQQQKQLQLVLPVVLASARPSIRIGFRPKSLYRHIAAIYLREAELLGVKRPPSTPIVTYENRVNLIKAAFTGKKGRGRSKFTGLHRLLQNGAKAPEGSKPLFHPETRMIFLGDSYERDLASGLSLAITNPERYVATFLHLVYDSEQRHSPATVPSTFLHIPSNATQLPPGALPFMLPVASASPVGDVEPAITAVSVHFKVSVPKGTWKKLLRSRRSAFAASTAAVAGAPEGLMLPCEALDPTTVWDVSAEVETFIKRVLSAYRHRWVHEGLRDLLETAPLPPPPIFTKCLGVVQGKGPLKVEFLDRKGETRLIPADLGTPVLPYSTTLGAVLLARALGMLDDSDLTDFSVLVARAIRGLHPPSSPPAARAAITLAYDAAAAARLFPVQTAALLGVERIRRQALLSPLGRNLEKQQCVAEVTQQLLAAQGEAATAAEAAAAAAAATESAGENGKAGESSDVSLFANRVCSMKETVANACIASQQELELLAANIGFLSSRLLSSGKCMQETPAASVSSPTNRSSSIFVSYLLTLCQRHPNHMQGLLSFSLRMYSCNDPLSWTSPAPTKGLLICLYGVQ</sequence>
<evidence type="ECO:0000256" key="3">
    <source>
        <dbReference type="SAM" id="SignalP"/>
    </source>
</evidence>
<dbReference type="Proteomes" id="UP000030763">
    <property type="component" value="Unassembled WGS sequence"/>
</dbReference>
<feature type="compositionally biased region" description="Polar residues" evidence="2">
    <location>
        <begin position="174"/>
        <end position="192"/>
    </location>
</feature>
<evidence type="ECO:0008006" key="6">
    <source>
        <dbReference type="Google" id="ProtNLM"/>
    </source>
</evidence>
<reference evidence="4" key="2">
    <citation type="submission" date="2013-10" db="EMBL/GenBank/DDBJ databases">
        <authorList>
            <person name="Aslett M."/>
        </authorList>
    </citation>
    <scope>NUCLEOTIDE SEQUENCE [LARGE SCALE GENOMIC DNA]</scope>
    <source>
        <strain evidence="4">Weybridge</strain>
    </source>
</reference>